<protein>
    <submittedName>
        <fullName evidence="1">Uncharacterized protein</fullName>
    </submittedName>
</protein>
<dbReference type="EMBL" id="JBBBZM010000070">
    <property type="protein sequence ID" value="KAL0635410.1"/>
    <property type="molecule type" value="Genomic_DNA"/>
</dbReference>
<accession>A0ABR3GHY1</accession>
<organism evidence="1 2">
    <name type="scientific">Discina gigas</name>
    <dbReference type="NCBI Taxonomy" id="1032678"/>
    <lineage>
        <taxon>Eukaryota</taxon>
        <taxon>Fungi</taxon>
        <taxon>Dikarya</taxon>
        <taxon>Ascomycota</taxon>
        <taxon>Pezizomycotina</taxon>
        <taxon>Pezizomycetes</taxon>
        <taxon>Pezizales</taxon>
        <taxon>Discinaceae</taxon>
        <taxon>Discina</taxon>
    </lineage>
</organism>
<dbReference type="Proteomes" id="UP001447188">
    <property type="component" value="Unassembled WGS sequence"/>
</dbReference>
<evidence type="ECO:0000313" key="2">
    <source>
        <dbReference type="Proteomes" id="UP001447188"/>
    </source>
</evidence>
<sequence>MVTFESAETDVVLGTVIDVAGAEESAKRDLLEGEMKRTSAAIAVENGEFRKLLMELGNSGKQGLIGRKTVSEVDRSSPLNFEVAKFLACLKGEPSIRVSLCGRVQAGLV</sequence>
<name>A0ABR3GHY1_9PEZI</name>
<gene>
    <name evidence="1" type="ORF">Q9L58_005618</name>
</gene>
<keyword evidence="2" id="KW-1185">Reference proteome</keyword>
<reference evidence="1 2" key="1">
    <citation type="submission" date="2024-02" db="EMBL/GenBank/DDBJ databases">
        <title>Discinaceae phylogenomics.</title>
        <authorList>
            <person name="Dirks A.C."/>
            <person name="James T.Y."/>
        </authorList>
    </citation>
    <scope>NUCLEOTIDE SEQUENCE [LARGE SCALE GENOMIC DNA]</scope>
    <source>
        <strain evidence="1 2">ACD0624</strain>
    </source>
</reference>
<evidence type="ECO:0000313" key="1">
    <source>
        <dbReference type="EMBL" id="KAL0635410.1"/>
    </source>
</evidence>
<comment type="caution">
    <text evidence="1">The sequence shown here is derived from an EMBL/GenBank/DDBJ whole genome shotgun (WGS) entry which is preliminary data.</text>
</comment>
<proteinExistence type="predicted"/>